<proteinExistence type="predicted"/>
<evidence type="ECO:0000313" key="1">
    <source>
        <dbReference type="EMBL" id="EKM52888.1"/>
    </source>
</evidence>
<evidence type="ECO:0008006" key="3">
    <source>
        <dbReference type="Google" id="ProtNLM"/>
    </source>
</evidence>
<dbReference type="InParanoid" id="K5VN73"/>
<name>K5VN73_PHACS</name>
<dbReference type="CDD" id="cd09917">
    <property type="entry name" value="F-box_SF"/>
    <property type="match status" value="1"/>
</dbReference>
<dbReference type="KEGG" id="pco:PHACADRAFT_186918"/>
<sequence>MLLATEADIPPELVRRIALFCVDWDKDLEPTQKRGLAACSLTCRYWAQLLTPLIFRRLVLKSAEDIFQLLAFLSAADDRTPPLREAVKKIELGEDRATTKIPWSHHMVKLHKQLPNVNFQRDMQLTVTGSSGSGDAGMDDTFLLPFHTLPRTLPASWTPINYLTLRGLRIATVKALTDCTKNIATRFLVLDDVTFKNEEMGEIRRRRLRRWSELATISITRCFEHDGIDHQFKLANLLFAGQGCMYANDDALALAEKCLTLLLAHTNNGASRPWFGVNYNFADELYNDAPYHKYGYRARCEETGIEARVELSVPENAQLSTYVAVHLEFLRTKPDSSTPPVKWDELERELPKLVETDKLWFYIQCPTPAVARTVLRPMLKGKILAELCGQQKRVRMLVYDEHDADFVLRLTSAKILSAPRSFTLGGTTVSLNISKRIEWLLRGTERRAYLLSLVLSARAAANHTSSNSDSATASSSAGSSKT</sequence>
<keyword evidence="2" id="KW-1185">Reference proteome</keyword>
<dbReference type="Proteomes" id="UP000008370">
    <property type="component" value="Unassembled WGS sequence"/>
</dbReference>
<organism evidence="1 2">
    <name type="scientific">Phanerochaete carnosa (strain HHB-10118-sp)</name>
    <name type="common">White-rot fungus</name>
    <name type="synonym">Peniophora carnosa</name>
    <dbReference type="NCBI Taxonomy" id="650164"/>
    <lineage>
        <taxon>Eukaryota</taxon>
        <taxon>Fungi</taxon>
        <taxon>Dikarya</taxon>
        <taxon>Basidiomycota</taxon>
        <taxon>Agaricomycotina</taxon>
        <taxon>Agaricomycetes</taxon>
        <taxon>Polyporales</taxon>
        <taxon>Phanerochaetaceae</taxon>
        <taxon>Phanerochaete</taxon>
    </lineage>
</organism>
<reference evidence="1 2" key="1">
    <citation type="journal article" date="2012" name="BMC Genomics">
        <title>Comparative genomics of the white-rot fungi, Phanerochaete carnosa and P. chrysosporium, to elucidate the genetic basis of the distinct wood types they colonize.</title>
        <authorList>
            <person name="Suzuki H."/>
            <person name="MacDonald J."/>
            <person name="Syed K."/>
            <person name="Salamov A."/>
            <person name="Hori C."/>
            <person name="Aerts A."/>
            <person name="Henrissat B."/>
            <person name="Wiebenga A."/>
            <person name="vanKuyk P.A."/>
            <person name="Barry K."/>
            <person name="Lindquist E."/>
            <person name="LaButti K."/>
            <person name="Lapidus A."/>
            <person name="Lucas S."/>
            <person name="Coutinho P."/>
            <person name="Gong Y."/>
            <person name="Samejima M."/>
            <person name="Mahadevan R."/>
            <person name="Abou-Zaid M."/>
            <person name="de Vries R.P."/>
            <person name="Igarashi K."/>
            <person name="Yadav J.S."/>
            <person name="Grigoriev I.V."/>
            <person name="Master E.R."/>
        </authorList>
    </citation>
    <scope>NUCLEOTIDE SEQUENCE [LARGE SCALE GENOMIC DNA]</scope>
    <source>
        <strain evidence="1 2">HHB-10118-sp</strain>
    </source>
</reference>
<protein>
    <recommendedName>
        <fullName evidence="3">F-box domain-containing protein</fullName>
    </recommendedName>
</protein>
<gene>
    <name evidence="1" type="ORF">PHACADRAFT_186918</name>
</gene>
<dbReference type="AlphaFoldDB" id="K5VN73"/>
<dbReference type="GeneID" id="18910388"/>
<dbReference type="RefSeq" id="XP_007399217.1">
    <property type="nucleotide sequence ID" value="XM_007399155.1"/>
</dbReference>
<dbReference type="EMBL" id="JH930475">
    <property type="protein sequence ID" value="EKM52888.1"/>
    <property type="molecule type" value="Genomic_DNA"/>
</dbReference>
<evidence type="ECO:0000313" key="2">
    <source>
        <dbReference type="Proteomes" id="UP000008370"/>
    </source>
</evidence>
<accession>K5VN73</accession>
<dbReference type="HOGENOM" id="CLU_024266_0_0_1"/>
<dbReference type="OrthoDB" id="2804335at2759"/>